<reference evidence="1 2" key="1">
    <citation type="submission" date="2021-02" db="EMBL/GenBank/DDBJ databases">
        <title>Draft genome of the type strains Burkholderia anthina DSM16086.</title>
        <authorList>
            <person name="Hertel R."/>
            <person name="Meissner J."/>
            <person name="Poehlein A."/>
            <person name="Daniel R."/>
            <person name="Commichau F.M."/>
        </authorList>
    </citation>
    <scope>NUCLEOTIDE SEQUENCE [LARGE SCALE GENOMIC DNA]</scope>
    <source>
        <strain evidence="1 2">DSM 16086</strain>
    </source>
</reference>
<keyword evidence="2" id="KW-1185">Reference proteome</keyword>
<sequence>MPSRVIDVRDDVARADCVLFVAAIAARWRSPSTADPACPTRFDGRFCLHSTVFSVVSLKSPRRDFPLAHRLAHRVHHIAAIPAKSRIAAPPLAFASFARFRGNRAFLPVFDALPKVWKSAQKMYLEPRNWIDTLQPLYQRRQPRRSGIEPAQQARQSMAARPKFAVSFTIQSG</sequence>
<dbReference type="RefSeq" id="WP_174928753.1">
    <property type="nucleotide sequence ID" value="NZ_CABVLY010000050.1"/>
</dbReference>
<evidence type="ECO:0000313" key="2">
    <source>
        <dbReference type="Proteomes" id="UP000755577"/>
    </source>
</evidence>
<accession>A0ABS2BAZ0</accession>
<organism evidence="1 2">
    <name type="scientific">Burkholderia anthina</name>
    <dbReference type="NCBI Taxonomy" id="179879"/>
    <lineage>
        <taxon>Bacteria</taxon>
        <taxon>Pseudomonadati</taxon>
        <taxon>Pseudomonadota</taxon>
        <taxon>Betaproteobacteria</taxon>
        <taxon>Burkholderiales</taxon>
        <taxon>Burkholderiaceae</taxon>
        <taxon>Burkholderia</taxon>
        <taxon>Burkholderia cepacia complex</taxon>
    </lineage>
</organism>
<proteinExistence type="predicted"/>
<protein>
    <submittedName>
        <fullName evidence="1">Uncharacterized protein</fullName>
    </submittedName>
</protein>
<name>A0ABS2BAZ0_9BURK</name>
<dbReference type="Proteomes" id="UP000755577">
    <property type="component" value="Unassembled WGS sequence"/>
</dbReference>
<comment type="caution">
    <text evidence="1">The sequence shown here is derived from an EMBL/GenBank/DDBJ whole genome shotgun (WGS) entry which is preliminary data.</text>
</comment>
<dbReference type="GeneID" id="56504895"/>
<dbReference type="EMBL" id="JAFCIQ010000021">
    <property type="protein sequence ID" value="MBM2769693.1"/>
    <property type="molecule type" value="Genomic_DNA"/>
</dbReference>
<evidence type="ECO:0000313" key="1">
    <source>
        <dbReference type="EMBL" id="MBM2769693.1"/>
    </source>
</evidence>
<gene>
    <name evidence="1" type="ORF">JQK92_25080</name>
</gene>